<dbReference type="GO" id="GO:0004449">
    <property type="term" value="F:isocitrate dehydrogenase (NAD+) activity"/>
    <property type="evidence" value="ECO:0007669"/>
    <property type="project" value="TreeGrafter"/>
</dbReference>
<evidence type="ECO:0000313" key="4">
    <source>
        <dbReference type="EMBL" id="GAG57717.1"/>
    </source>
</evidence>
<organism evidence="4">
    <name type="scientific">marine sediment metagenome</name>
    <dbReference type="NCBI Taxonomy" id="412755"/>
    <lineage>
        <taxon>unclassified sequences</taxon>
        <taxon>metagenomes</taxon>
        <taxon>ecological metagenomes</taxon>
    </lineage>
</organism>
<evidence type="ECO:0000259" key="3">
    <source>
        <dbReference type="SMART" id="SM01329"/>
    </source>
</evidence>
<gene>
    <name evidence="4" type="ORF">S01H4_03485</name>
</gene>
<dbReference type="GO" id="GO:0006102">
    <property type="term" value="P:isocitrate metabolic process"/>
    <property type="evidence" value="ECO:0007669"/>
    <property type="project" value="TreeGrafter"/>
</dbReference>
<name>X0ZHV4_9ZZZZ</name>
<accession>X0ZHV4</accession>
<reference evidence="4" key="1">
    <citation type="journal article" date="2014" name="Front. Microbiol.">
        <title>High frequency of phylogenetically diverse reductive dehalogenase-homologous genes in deep subseafloor sedimentary metagenomes.</title>
        <authorList>
            <person name="Kawai M."/>
            <person name="Futagami T."/>
            <person name="Toyoda A."/>
            <person name="Takaki Y."/>
            <person name="Nishi S."/>
            <person name="Hori S."/>
            <person name="Arai W."/>
            <person name="Tsubouchi T."/>
            <person name="Morono Y."/>
            <person name="Uchiyama I."/>
            <person name="Ito T."/>
            <person name="Fujiyama A."/>
            <person name="Inagaki F."/>
            <person name="Takami H."/>
        </authorList>
    </citation>
    <scope>NUCLEOTIDE SEQUENCE</scope>
    <source>
        <strain evidence="4">Expedition CK06-06</strain>
    </source>
</reference>
<evidence type="ECO:0000256" key="2">
    <source>
        <dbReference type="ARBA" id="ARBA00023002"/>
    </source>
</evidence>
<comment type="caution">
    <text evidence="4">The sequence shown here is derived from an EMBL/GenBank/DDBJ whole genome shotgun (WGS) entry which is preliminary data.</text>
</comment>
<dbReference type="GO" id="GO:0000287">
    <property type="term" value="F:magnesium ion binding"/>
    <property type="evidence" value="ECO:0007669"/>
    <property type="project" value="InterPro"/>
</dbReference>
<dbReference type="InterPro" id="IPR024084">
    <property type="entry name" value="IsoPropMal-DH-like_dom"/>
</dbReference>
<dbReference type="GO" id="GO:0051287">
    <property type="term" value="F:NAD binding"/>
    <property type="evidence" value="ECO:0007669"/>
    <property type="project" value="InterPro"/>
</dbReference>
<dbReference type="SMART" id="SM01329">
    <property type="entry name" value="Iso_dh"/>
    <property type="match status" value="1"/>
</dbReference>
<dbReference type="EMBL" id="BART01000861">
    <property type="protein sequence ID" value="GAG57717.1"/>
    <property type="molecule type" value="Genomic_DNA"/>
</dbReference>
<sequence length="361" mass="40770">GIGNDVMEAAKIVLDELKLDADYIPGDVGWEFWKREGNPLPDRTIKLLKETDCCLFGAITSKPKEEAEKELSTELKGKGHVYSSPIVRLRQEFKLYTNLRPCKAYKGNPLNYRDDIDLVVFRENTEGLYSGVEFHPLPKEVMDSLVENHPKMKRFMDTPLEDIALSCRIFTRKACQSIVRQGFEYAKKFNRNSVTIIEKPNVIRETSGLMVREARKIASEYPGIELWETNIDAMCMWLVKNPQVYSVLVSSNMFGDIVSDLCAQLIGGLGFASSANIGDDYALFEPTHGSAPKYAGQYKVNPMAMLLTVKLMLDYLEEEELAQRLENAIAWVIEEGKVRTYDLGGTASTLDVAREVTRKLS</sequence>
<dbReference type="PROSITE" id="PS00470">
    <property type="entry name" value="IDH_IMDH"/>
    <property type="match status" value="1"/>
</dbReference>
<protein>
    <recommendedName>
        <fullName evidence="3">Isopropylmalate dehydrogenase-like domain-containing protein</fullName>
    </recommendedName>
</protein>
<dbReference type="AlphaFoldDB" id="X0ZHV4"/>
<dbReference type="Pfam" id="PF00180">
    <property type="entry name" value="Iso_dh"/>
    <property type="match status" value="1"/>
</dbReference>
<proteinExistence type="inferred from homology"/>
<feature type="non-terminal residue" evidence="4">
    <location>
        <position position="1"/>
    </location>
</feature>
<comment type="similarity">
    <text evidence="1">Belongs to the isocitrate and isopropylmalate dehydrogenases family.</text>
</comment>
<dbReference type="PANTHER" id="PTHR11835">
    <property type="entry name" value="DECARBOXYLATING DEHYDROGENASES-ISOCITRATE, ISOPROPYLMALATE, TARTRATE"/>
    <property type="match status" value="1"/>
</dbReference>
<dbReference type="Gene3D" id="3.40.718.10">
    <property type="entry name" value="Isopropylmalate Dehydrogenase"/>
    <property type="match status" value="1"/>
</dbReference>
<dbReference type="SUPFAM" id="SSF53659">
    <property type="entry name" value="Isocitrate/Isopropylmalate dehydrogenase-like"/>
    <property type="match status" value="1"/>
</dbReference>
<dbReference type="GO" id="GO:0006099">
    <property type="term" value="P:tricarboxylic acid cycle"/>
    <property type="evidence" value="ECO:0007669"/>
    <property type="project" value="TreeGrafter"/>
</dbReference>
<dbReference type="PANTHER" id="PTHR11835:SF34">
    <property type="entry name" value="ISOCITRATE DEHYDROGENASE [NAD] SUBUNIT ALPHA, MITOCHONDRIAL"/>
    <property type="match status" value="1"/>
</dbReference>
<keyword evidence="2" id="KW-0560">Oxidoreductase</keyword>
<dbReference type="InterPro" id="IPR019818">
    <property type="entry name" value="IsoCit/isopropylmalate_DH_CS"/>
</dbReference>
<feature type="domain" description="Isopropylmalate dehydrogenase-like" evidence="3">
    <location>
        <begin position="1"/>
        <end position="356"/>
    </location>
</feature>
<evidence type="ECO:0000256" key="1">
    <source>
        <dbReference type="ARBA" id="ARBA00007769"/>
    </source>
</evidence>